<keyword evidence="5" id="KW-0808">Transferase</keyword>
<feature type="signal peptide" evidence="12">
    <location>
        <begin position="1"/>
        <end position="21"/>
    </location>
</feature>
<evidence type="ECO:0000313" key="14">
    <source>
        <dbReference type="EMBL" id="XDQ61988.1"/>
    </source>
</evidence>
<keyword evidence="8" id="KW-0784">Thiamine biosynthesis</keyword>
<proteinExistence type="inferred from homology"/>
<comment type="catalytic activity">
    <reaction evidence="11">
        <text>N(6)-(pyridoxal phosphate)-L-lysyl-[4-amino-5-hydroxymethyl-2-methylpyrimidine phosphate synthase] + L-histidyl-[4-amino-5-hydroxymethyl-2-methylpyrimidine phosphate synthase] + 2 Fe(3+) + 4 H2O = L-lysyl-[4-amino-5-hydroxymethyl-2-methylpyrimidine phosphate synthase] + (2S)-2-amino-5-hydroxy-4-oxopentanoyl-[4-amino-5-hydroxymethyl-2-methylpyrimidine phosphate synthase] + 4-amino-2-methyl-5-(phosphooxymethyl)pyrimidine + 3-oxopropanoate + 2 Fe(2+) + 2 H(+)</text>
        <dbReference type="Rhea" id="RHEA:65756"/>
        <dbReference type="Rhea" id="RHEA-COMP:16892"/>
        <dbReference type="Rhea" id="RHEA-COMP:16893"/>
        <dbReference type="Rhea" id="RHEA-COMP:16894"/>
        <dbReference type="Rhea" id="RHEA-COMP:16895"/>
        <dbReference type="ChEBI" id="CHEBI:15377"/>
        <dbReference type="ChEBI" id="CHEBI:15378"/>
        <dbReference type="ChEBI" id="CHEBI:29033"/>
        <dbReference type="ChEBI" id="CHEBI:29034"/>
        <dbReference type="ChEBI" id="CHEBI:29969"/>
        <dbReference type="ChEBI" id="CHEBI:29979"/>
        <dbReference type="ChEBI" id="CHEBI:33190"/>
        <dbReference type="ChEBI" id="CHEBI:58354"/>
        <dbReference type="ChEBI" id="CHEBI:143915"/>
        <dbReference type="ChEBI" id="CHEBI:157692"/>
    </reaction>
    <physiologicalReaction direction="left-to-right" evidence="11">
        <dbReference type="Rhea" id="RHEA:65757"/>
    </physiologicalReaction>
</comment>
<comment type="subunit">
    <text evidence="4">Homodimer.</text>
</comment>
<keyword evidence="9" id="KW-0408">Iron</keyword>
<feature type="chain" id="PRO_5044215976" description="Thiamine pyrimidine synthase" evidence="12">
    <location>
        <begin position="22"/>
        <end position="350"/>
    </location>
</feature>
<evidence type="ECO:0000256" key="1">
    <source>
        <dbReference type="ARBA" id="ARBA00003469"/>
    </source>
</evidence>
<dbReference type="EMBL" id="CP163440">
    <property type="protein sequence ID" value="XDQ61988.1"/>
    <property type="molecule type" value="Genomic_DNA"/>
</dbReference>
<comment type="function">
    <text evidence="1">Responsible for the formation of the pyrimidine heterocycle in the thiamine biosynthesis pathway. Catalyzes the formation of hydroxymethylpyrimidine phosphate (HMP-P) from histidine and pyridoxal phosphate (PLP). The protein uses PLP and the active site histidine to form HMP-P, generating an inactive enzyme. The enzyme can only undergo a single turnover, which suggests it is a suicide enzyme.</text>
</comment>
<name>A0AB39S6V4_9ACTN</name>
<dbReference type="InterPro" id="IPR027939">
    <property type="entry name" value="NMT1/THI5"/>
</dbReference>
<dbReference type="Gene3D" id="3.40.190.10">
    <property type="entry name" value="Periplasmic binding protein-like II"/>
    <property type="match status" value="2"/>
</dbReference>
<reference evidence="14" key="1">
    <citation type="submission" date="2024-07" db="EMBL/GenBank/DDBJ databases">
        <authorList>
            <person name="Yu S.T."/>
        </authorList>
    </citation>
    <scope>NUCLEOTIDE SEQUENCE</scope>
    <source>
        <strain evidence="14">R35</strain>
    </source>
</reference>
<evidence type="ECO:0000256" key="4">
    <source>
        <dbReference type="ARBA" id="ARBA00011738"/>
    </source>
</evidence>
<comment type="similarity">
    <text evidence="3">Belongs to the NMT1/THI5 family.</text>
</comment>
<dbReference type="Pfam" id="PF09084">
    <property type="entry name" value="NMT1"/>
    <property type="match status" value="1"/>
</dbReference>
<evidence type="ECO:0000259" key="13">
    <source>
        <dbReference type="Pfam" id="PF09084"/>
    </source>
</evidence>
<dbReference type="GO" id="GO:0046872">
    <property type="term" value="F:metal ion binding"/>
    <property type="evidence" value="ECO:0007669"/>
    <property type="project" value="UniProtKB-KW"/>
</dbReference>
<dbReference type="PANTHER" id="PTHR31528">
    <property type="entry name" value="4-AMINO-5-HYDROXYMETHYL-2-METHYLPYRIMIDINE PHOSPHATE SYNTHASE THI11-RELATED"/>
    <property type="match status" value="1"/>
</dbReference>
<protein>
    <recommendedName>
        <fullName evidence="10">Thiamine pyrimidine synthase</fullName>
    </recommendedName>
</protein>
<evidence type="ECO:0000256" key="10">
    <source>
        <dbReference type="ARBA" id="ARBA00033171"/>
    </source>
</evidence>
<dbReference type="RefSeq" id="WP_369258244.1">
    <property type="nucleotide sequence ID" value="NZ_CP163440.1"/>
</dbReference>
<dbReference type="PANTHER" id="PTHR31528:SF1">
    <property type="entry name" value="4-AMINO-5-HYDROXYMETHYL-2-METHYLPYRIMIDINE PHOSPHATE SYNTHASE THI11-RELATED"/>
    <property type="match status" value="1"/>
</dbReference>
<evidence type="ECO:0000256" key="8">
    <source>
        <dbReference type="ARBA" id="ARBA00022977"/>
    </source>
</evidence>
<evidence type="ECO:0000256" key="11">
    <source>
        <dbReference type="ARBA" id="ARBA00048179"/>
    </source>
</evidence>
<dbReference type="AlphaFoldDB" id="A0AB39S6V4"/>
<evidence type="ECO:0000256" key="7">
    <source>
        <dbReference type="ARBA" id="ARBA00022898"/>
    </source>
</evidence>
<dbReference type="GO" id="GO:0009228">
    <property type="term" value="P:thiamine biosynthetic process"/>
    <property type="evidence" value="ECO:0007669"/>
    <property type="project" value="UniProtKB-KW"/>
</dbReference>
<evidence type="ECO:0000256" key="5">
    <source>
        <dbReference type="ARBA" id="ARBA00022679"/>
    </source>
</evidence>
<feature type="domain" description="SsuA/THI5-like" evidence="13">
    <location>
        <begin position="50"/>
        <end position="262"/>
    </location>
</feature>
<gene>
    <name evidence="14" type="ORF">AB5J50_14860</name>
</gene>
<dbReference type="PROSITE" id="PS51257">
    <property type="entry name" value="PROKAR_LIPOPROTEIN"/>
    <property type="match status" value="1"/>
</dbReference>
<accession>A0AB39S6V4</accession>
<dbReference type="GO" id="GO:0016740">
    <property type="term" value="F:transferase activity"/>
    <property type="evidence" value="ECO:0007669"/>
    <property type="project" value="UniProtKB-KW"/>
</dbReference>
<dbReference type="SUPFAM" id="SSF53850">
    <property type="entry name" value="Periplasmic binding protein-like II"/>
    <property type="match status" value="1"/>
</dbReference>
<organism evidence="14">
    <name type="scientific">Streptomyces sp. R35</name>
    <dbReference type="NCBI Taxonomy" id="3238630"/>
    <lineage>
        <taxon>Bacteria</taxon>
        <taxon>Bacillati</taxon>
        <taxon>Actinomycetota</taxon>
        <taxon>Actinomycetes</taxon>
        <taxon>Kitasatosporales</taxon>
        <taxon>Streptomycetaceae</taxon>
        <taxon>Streptomyces</taxon>
    </lineage>
</organism>
<sequence>MRTRTTALLSIATAAALTATATGCASQDSTSAASKNGTTQVTLALDWTPNTNHTGIYVAQQKGWFKDAGIDLKIVPYGSTAPETLVANHKADFGISYQEGVTTARAAGQDITSVYAVTQKTNVTVSVRADRDDITSPKDLDGKTYAGFGAPYEKALLQKVIQEDGGKGDFKQITLNTSAYAALYAGKADFAMPMPTWEGLEAKLTGKPLKDFPLADYGFPAIYSTLVASSGQYLKQNPEIAKKFLAVVDKGYEYAADHPDQAAGLLIAANKSTLTNTELVKESERLLAKEYYRAADGSIGTQSAERWQAFADFEYKSGLLVDKNGKKLTKAPDASTFFTDAYLPDAEDTK</sequence>
<dbReference type="InterPro" id="IPR015168">
    <property type="entry name" value="SsuA/THI5"/>
</dbReference>
<comment type="pathway">
    <text evidence="2">Cofactor biosynthesis; thiamine diphosphate biosynthesis.</text>
</comment>
<evidence type="ECO:0000256" key="6">
    <source>
        <dbReference type="ARBA" id="ARBA00022723"/>
    </source>
</evidence>
<keyword evidence="7" id="KW-0663">Pyridoxal phosphate</keyword>
<evidence type="ECO:0000256" key="12">
    <source>
        <dbReference type="SAM" id="SignalP"/>
    </source>
</evidence>
<evidence type="ECO:0000256" key="9">
    <source>
        <dbReference type="ARBA" id="ARBA00023004"/>
    </source>
</evidence>
<keyword evidence="6" id="KW-0479">Metal-binding</keyword>
<evidence type="ECO:0000256" key="2">
    <source>
        <dbReference type="ARBA" id="ARBA00004948"/>
    </source>
</evidence>
<evidence type="ECO:0000256" key="3">
    <source>
        <dbReference type="ARBA" id="ARBA00009406"/>
    </source>
</evidence>
<keyword evidence="12" id="KW-0732">Signal</keyword>